<gene>
    <name evidence="2" type="ORF">BcellWH2_04420</name>
</gene>
<evidence type="ECO:0000313" key="2">
    <source>
        <dbReference type="EMBL" id="ALJ61637.1"/>
    </source>
</evidence>
<dbReference type="Pfam" id="PF16437">
    <property type="entry name" value="DUF5034"/>
    <property type="match status" value="1"/>
</dbReference>
<dbReference type="Proteomes" id="UP000061809">
    <property type="component" value="Chromosome"/>
</dbReference>
<dbReference type="PATRIC" id="fig|246787.4.peg.4566"/>
<protein>
    <recommendedName>
        <fullName evidence="4">DUF5034 domain-containing protein</fullName>
    </recommendedName>
</protein>
<dbReference type="InterPro" id="IPR032215">
    <property type="entry name" value="DUF5034"/>
</dbReference>
<proteinExistence type="predicted"/>
<feature type="chain" id="PRO_5006047754" description="DUF5034 domain-containing protein" evidence="1">
    <location>
        <begin position="21"/>
        <end position="177"/>
    </location>
</feature>
<dbReference type="KEGG" id="bcel:BcellWH2_04420"/>
<evidence type="ECO:0000313" key="3">
    <source>
        <dbReference type="Proteomes" id="UP000061809"/>
    </source>
</evidence>
<accession>A0A0P0GKQ3</accession>
<feature type="signal peptide" evidence="1">
    <location>
        <begin position="1"/>
        <end position="20"/>
    </location>
</feature>
<dbReference type="EMBL" id="CP012801">
    <property type="protein sequence ID" value="ALJ61637.1"/>
    <property type="molecule type" value="Genomic_DNA"/>
</dbReference>
<keyword evidence="1" id="KW-0732">Signal</keyword>
<evidence type="ECO:0008006" key="4">
    <source>
        <dbReference type="Google" id="ProtNLM"/>
    </source>
</evidence>
<reference evidence="2 3" key="1">
    <citation type="journal article" date="2015" name="Science">
        <title>Genetic determinants of in vivo fitness and diet responsiveness in multiple human gut Bacteroides.</title>
        <authorList>
            <person name="Wu M."/>
            <person name="McNulty N.P."/>
            <person name="Rodionov D.A."/>
            <person name="Khoroshkin M.S."/>
            <person name="Griffin N.W."/>
            <person name="Cheng J."/>
            <person name="Latreille P."/>
            <person name="Kerstetter R.A."/>
            <person name="Terrapon N."/>
            <person name="Henrissat B."/>
            <person name="Osterman A.L."/>
            <person name="Gordon J.I."/>
        </authorList>
    </citation>
    <scope>NUCLEOTIDE SEQUENCE [LARGE SCALE GENOMIC DNA]</scope>
    <source>
        <strain evidence="2 3">WH2</strain>
    </source>
</reference>
<organism evidence="2 3">
    <name type="scientific">Bacteroides cellulosilyticus</name>
    <dbReference type="NCBI Taxonomy" id="246787"/>
    <lineage>
        <taxon>Bacteria</taxon>
        <taxon>Pseudomonadati</taxon>
        <taxon>Bacteroidota</taxon>
        <taxon>Bacteroidia</taxon>
        <taxon>Bacteroidales</taxon>
        <taxon>Bacteroidaceae</taxon>
        <taxon>Bacteroides</taxon>
    </lineage>
</organism>
<sequence>MKNKLSVLLALFFLLCTAMCCEEFEEYIPCQVTLTGIGKVEHLDNAGSVPVAPVGGVVSRQAYMLRIPLDFEYEKETVEGTYYEYILTDTIANIQIISLTAYDESHPAGTDVNELFMDYPLRQEDQLTDYKYGYMYGTVFYKIPRTLPQAGVHRFKVVVTTRKGEEFTKETDEITMQ</sequence>
<evidence type="ECO:0000256" key="1">
    <source>
        <dbReference type="SAM" id="SignalP"/>
    </source>
</evidence>
<name>A0A0P0GKQ3_9BACE</name>
<dbReference type="AlphaFoldDB" id="A0A0P0GKQ3"/>
<dbReference type="RefSeq" id="WP_029428660.1">
    <property type="nucleotide sequence ID" value="NZ_CP012801.1"/>
</dbReference>